<dbReference type="PANTHER" id="PTHR21248">
    <property type="entry name" value="CARDIOLIPIN SYNTHASE"/>
    <property type="match status" value="1"/>
</dbReference>
<dbReference type="CDD" id="cd09110">
    <property type="entry name" value="PLDc_CLS_1"/>
    <property type="match status" value="1"/>
</dbReference>
<dbReference type="SMART" id="SM00155">
    <property type="entry name" value="PLDc"/>
    <property type="match status" value="2"/>
</dbReference>
<dbReference type="InterPro" id="IPR025202">
    <property type="entry name" value="PLD-like_dom"/>
</dbReference>
<keyword evidence="3" id="KW-1185">Reference proteome</keyword>
<dbReference type="SUPFAM" id="SSF56024">
    <property type="entry name" value="Phospholipase D/nuclease"/>
    <property type="match status" value="2"/>
</dbReference>
<name>A0ABW3BH92_9ACTN</name>
<sequence length="413" mass="46785">MPRKHSMVATVLLRTLLGFLGAQLAVVLGLTAVNQWRKRVRPLRADFPRTPPKALPVDASEVTVYTYGEDLYRDMLQAIRGARHRILFESFIIKNDATGRRFKRALIEAAERGVDVYVVYDSFANLVVPRKFFRFPSGVHVLAYPLLRPGLLLLDIRKSGRDHRKILAVDGETGFVGGYNVGSVYATQWRDTHLRVAGPSVWELENAFRDFWNMLRSEDQPVISDTGTPEWSPALRAHRNVPEQLVYPIRGMYLEAIDRARAHVYITQAYFIPDHEILHALIAAAQRGVDVRLLMPETSNHVVADWLSRGFYGELLRGGVKLFLYQNAMVHAKTATIDGRWSTIGTANVDRLSLTGNYEINVEVFDSDLAAHLEQVFDNDSTNARRLTLEEWSGRSLVAKLCEALLRPLRPLL</sequence>
<evidence type="ECO:0000259" key="1">
    <source>
        <dbReference type="PROSITE" id="PS50035"/>
    </source>
</evidence>
<dbReference type="PROSITE" id="PS50035">
    <property type="entry name" value="PLD"/>
    <property type="match status" value="2"/>
</dbReference>
<proteinExistence type="predicted"/>
<organism evidence="2 3">
    <name type="scientific">Streptomonospora algeriensis</name>
    <dbReference type="NCBI Taxonomy" id="995084"/>
    <lineage>
        <taxon>Bacteria</taxon>
        <taxon>Bacillati</taxon>
        <taxon>Actinomycetota</taxon>
        <taxon>Actinomycetes</taxon>
        <taxon>Streptosporangiales</taxon>
        <taxon>Nocardiopsidaceae</taxon>
        <taxon>Streptomonospora</taxon>
    </lineage>
</organism>
<dbReference type="Gene3D" id="3.30.870.10">
    <property type="entry name" value="Endonuclease Chain A"/>
    <property type="match status" value="2"/>
</dbReference>
<evidence type="ECO:0000313" key="2">
    <source>
        <dbReference type="EMBL" id="MFD0802129.1"/>
    </source>
</evidence>
<gene>
    <name evidence="2" type="ORF">ACFQZU_12515</name>
</gene>
<reference evidence="3" key="1">
    <citation type="journal article" date="2019" name="Int. J. Syst. Evol. Microbiol.">
        <title>The Global Catalogue of Microorganisms (GCM) 10K type strain sequencing project: providing services to taxonomists for standard genome sequencing and annotation.</title>
        <authorList>
            <consortium name="The Broad Institute Genomics Platform"/>
            <consortium name="The Broad Institute Genome Sequencing Center for Infectious Disease"/>
            <person name="Wu L."/>
            <person name="Ma J."/>
        </authorList>
    </citation>
    <scope>NUCLEOTIDE SEQUENCE [LARGE SCALE GENOMIC DNA]</scope>
    <source>
        <strain evidence="3">CCUG 63369</strain>
    </source>
</reference>
<evidence type="ECO:0000313" key="3">
    <source>
        <dbReference type="Proteomes" id="UP001596956"/>
    </source>
</evidence>
<dbReference type="PANTHER" id="PTHR21248:SF22">
    <property type="entry name" value="PHOSPHOLIPASE D"/>
    <property type="match status" value="1"/>
</dbReference>
<dbReference type="CDD" id="cd09159">
    <property type="entry name" value="PLDc_ybhO_like_2"/>
    <property type="match status" value="1"/>
</dbReference>
<dbReference type="EMBL" id="JBHTHR010000379">
    <property type="protein sequence ID" value="MFD0802129.1"/>
    <property type="molecule type" value="Genomic_DNA"/>
</dbReference>
<comment type="caution">
    <text evidence="2">The sequence shown here is derived from an EMBL/GenBank/DDBJ whole genome shotgun (WGS) entry which is preliminary data.</text>
</comment>
<accession>A0ABW3BH92</accession>
<dbReference type="Proteomes" id="UP001596956">
    <property type="component" value="Unassembled WGS sequence"/>
</dbReference>
<dbReference type="InterPro" id="IPR001736">
    <property type="entry name" value="PLipase_D/transphosphatidylase"/>
</dbReference>
<feature type="domain" description="PLD phosphodiesterase" evidence="1">
    <location>
        <begin position="158"/>
        <end position="185"/>
    </location>
</feature>
<dbReference type="Pfam" id="PF13091">
    <property type="entry name" value="PLDc_2"/>
    <property type="match status" value="2"/>
</dbReference>
<feature type="domain" description="PLD phosphodiesterase" evidence="1">
    <location>
        <begin position="326"/>
        <end position="353"/>
    </location>
</feature>
<protein>
    <submittedName>
        <fullName evidence="2">Phosphatidylserine/phosphatidylglycerophosphate/ cardiolipin synthase family protein</fullName>
    </submittedName>
</protein>